<organism evidence="1 2">
    <name type="scientific">Linum trigynum</name>
    <dbReference type="NCBI Taxonomy" id="586398"/>
    <lineage>
        <taxon>Eukaryota</taxon>
        <taxon>Viridiplantae</taxon>
        <taxon>Streptophyta</taxon>
        <taxon>Embryophyta</taxon>
        <taxon>Tracheophyta</taxon>
        <taxon>Spermatophyta</taxon>
        <taxon>Magnoliopsida</taxon>
        <taxon>eudicotyledons</taxon>
        <taxon>Gunneridae</taxon>
        <taxon>Pentapetalae</taxon>
        <taxon>rosids</taxon>
        <taxon>fabids</taxon>
        <taxon>Malpighiales</taxon>
        <taxon>Linaceae</taxon>
        <taxon>Linum</taxon>
    </lineage>
</organism>
<dbReference type="AlphaFoldDB" id="A0AAV2GA06"/>
<evidence type="ECO:0000313" key="1">
    <source>
        <dbReference type="EMBL" id="CAL1407526.1"/>
    </source>
</evidence>
<proteinExistence type="predicted"/>
<evidence type="ECO:0000313" key="2">
    <source>
        <dbReference type="Proteomes" id="UP001497516"/>
    </source>
</evidence>
<dbReference type="EMBL" id="OZ034821">
    <property type="protein sequence ID" value="CAL1407526.1"/>
    <property type="molecule type" value="Genomic_DNA"/>
</dbReference>
<protein>
    <submittedName>
        <fullName evidence="1">Uncharacterized protein</fullName>
    </submittedName>
</protein>
<keyword evidence="2" id="KW-1185">Reference proteome</keyword>
<reference evidence="1 2" key="1">
    <citation type="submission" date="2024-04" db="EMBL/GenBank/DDBJ databases">
        <authorList>
            <person name="Fracassetti M."/>
        </authorList>
    </citation>
    <scope>NUCLEOTIDE SEQUENCE [LARGE SCALE GENOMIC DNA]</scope>
</reference>
<dbReference type="Proteomes" id="UP001497516">
    <property type="component" value="Chromosome 8"/>
</dbReference>
<accession>A0AAV2GA06</accession>
<sequence>MRAGSGYRDWGWRQEVPGGEVTTEWRSFYGKRGRDVDWRWRDRSCYADWGWRQCRREARTGSVDGGRLWCRSSPSVHGESKTKTE</sequence>
<name>A0AAV2GA06_9ROSI</name>
<gene>
    <name evidence="1" type="ORF">LTRI10_LOCUS47187</name>
</gene>